<name>A0AAE1NN19_9EUCA</name>
<evidence type="ECO:0000313" key="2">
    <source>
        <dbReference type="EMBL" id="KAK4293085.1"/>
    </source>
</evidence>
<reference evidence="2" key="1">
    <citation type="submission" date="2023-11" db="EMBL/GenBank/DDBJ databases">
        <title>Genome assemblies of two species of porcelain crab, Petrolisthes cinctipes and Petrolisthes manimaculis (Anomura: Porcellanidae).</title>
        <authorList>
            <person name="Angst P."/>
        </authorList>
    </citation>
    <scope>NUCLEOTIDE SEQUENCE</scope>
    <source>
        <strain evidence="2">PB745_02</strain>
        <tissue evidence="2">Gill</tissue>
    </source>
</reference>
<comment type="caution">
    <text evidence="2">The sequence shown here is derived from an EMBL/GenBank/DDBJ whole genome shotgun (WGS) entry which is preliminary data.</text>
</comment>
<feature type="region of interest" description="Disordered" evidence="1">
    <location>
        <begin position="1"/>
        <end position="72"/>
    </location>
</feature>
<evidence type="ECO:0000256" key="1">
    <source>
        <dbReference type="SAM" id="MobiDB-lite"/>
    </source>
</evidence>
<proteinExistence type="predicted"/>
<dbReference type="AlphaFoldDB" id="A0AAE1NN19"/>
<organism evidence="2 3">
    <name type="scientific">Petrolisthes manimaculis</name>
    <dbReference type="NCBI Taxonomy" id="1843537"/>
    <lineage>
        <taxon>Eukaryota</taxon>
        <taxon>Metazoa</taxon>
        <taxon>Ecdysozoa</taxon>
        <taxon>Arthropoda</taxon>
        <taxon>Crustacea</taxon>
        <taxon>Multicrustacea</taxon>
        <taxon>Malacostraca</taxon>
        <taxon>Eumalacostraca</taxon>
        <taxon>Eucarida</taxon>
        <taxon>Decapoda</taxon>
        <taxon>Pleocyemata</taxon>
        <taxon>Anomura</taxon>
        <taxon>Galatheoidea</taxon>
        <taxon>Porcellanidae</taxon>
        <taxon>Petrolisthes</taxon>
    </lineage>
</organism>
<protein>
    <submittedName>
        <fullName evidence="2">Uncharacterized protein</fullName>
    </submittedName>
</protein>
<accession>A0AAE1NN19</accession>
<dbReference type="EMBL" id="JAWZYT010004642">
    <property type="protein sequence ID" value="KAK4293085.1"/>
    <property type="molecule type" value="Genomic_DNA"/>
</dbReference>
<gene>
    <name evidence="2" type="ORF">Pmani_034193</name>
</gene>
<keyword evidence="3" id="KW-1185">Reference proteome</keyword>
<sequence length="84" mass="9144">MARSYRSSSSSSTTPTSSTSQATSSQAGSLSSWRRTRRFLGDNGRNPYMERETQASRNRLRGSSHGVGCSGSSWLESNVAFLTM</sequence>
<feature type="compositionally biased region" description="Low complexity" evidence="1">
    <location>
        <begin position="63"/>
        <end position="72"/>
    </location>
</feature>
<dbReference type="Proteomes" id="UP001292094">
    <property type="component" value="Unassembled WGS sequence"/>
</dbReference>
<feature type="compositionally biased region" description="Low complexity" evidence="1">
    <location>
        <begin position="7"/>
        <end position="32"/>
    </location>
</feature>
<evidence type="ECO:0000313" key="3">
    <source>
        <dbReference type="Proteomes" id="UP001292094"/>
    </source>
</evidence>